<comment type="subcellular location">
    <subcellularLocation>
        <location evidence="1 7">Cell membrane</location>
        <topology evidence="1 7">Multi-pass membrane protein</topology>
    </subcellularLocation>
</comment>
<proteinExistence type="inferred from homology"/>
<feature type="transmembrane region" description="Helical" evidence="7">
    <location>
        <begin position="35"/>
        <end position="52"/>
    </location>
</feature>
<dbReference type="GO" id="GO:0055085">
    <property type="term" value="P:transmembrane transport"/>
    <property type="evidence" value="ECO:0007669"/>
    <property type="project" value="InterPro"/>
</dbReference>
<feature type="transmembrane region" description="Helical" evidence="7">
    <location>
        <begin position="96"/>
        <end position="117"/>
    </location>
</feature>
<dbReference type="Pfam" id="PF00528">
    <property type="entry name" value="BPD_transp_1"/>
    <property type="match status" value="1"/>
</dbReference>
<dbReference type="PROSITE" id="PS50928">
    <property type="entry name" value="ABC_TM1"/>
    <property type="match status" value="1"/>
</dbReference>
<evidence type="ECO:0000256" key="5">
    <source>
        <dbReference type="ARBA" id="ARBA00022989"/>
    </source>
</evidence>
<protein>
    <submittedName>
        <fullName evidence="9">Sugar ABC transporter permease</fullName>
    </submittedName>
</protein>
<dbReference type="GO" id="GO:0005886">
    <property type="term" value="C:plasma membrane"/>
    <property type="evidence" value="ECO:0007669"/>
    <property type="project" value="UniProtKB-SubCell"/>
</dbReference>
<evidence type="ECO:0000256" key="3">
    <source>
        <dbReference type="ARBA" id="ARBA00022475"/>
    </source>
</evidence>
<dbReference type="CDD" id="cd06261">
    <property type="entry name" value="TM_PBP2"/>
    <property type="match status" value="1"/>
</dbReference>
<comment type="similarity">
    <text evidence="7">Belongs to the binding-protein-dependent transport system permease family.</text>
</comment>
<feature type="transmembrane region" description="Helical" evidence="7">
    <location>
        <begin position="284"/>
        <end position="304"/>
    </location>
</feature>
<evidence type="ECO:0000313" key="10">
    <source>
        <dbReference type="Proteomes" id="UP000633205"/>
    </source>
</evidence>
<feature type="domain" description="ABC transmembrane type-1" evidence="8">
    <location>
        <begin position="92"/>
        <end position="305"/>
    </location>
</feature>
<dbReference type="AlphaFoldDB" id="A0A917DCF5"/>
<evidence type="ECO:0000313" key="9">
    <source>
        <dbReference type="EMBL" id="GGD26439.1"/>
    </source>
</evidence>
<dbReference type="Proteomes" id="UP000633205">
    <property type="component" value="Unassembled WGS sequence"/>
</dbReference>
<dbReference type="InterPro" id="IPR000515">
    <property type="entry name" value="MetI-like"/>
</dbReference>
<comment type="caution">
    <text evidence="9">The sequence shown here is derived from an EMBL/GenBank/DDBJ whole genome shotgun (WGS) entry which is preliminary data.</text>
</comment>
<dbReference type="InterPro" id="IPR051393">
    <property type="entry name" value="ABC_transporter_permease"/>
</dbReference>
<name>A0A917DCF5_9MICO</name>
<feature type="transmembrane region" description="Helical" evidence="7">
    <location>
        <begin position="180"/>
        <end position="201"/>
    </location>
</feature>
<dbReference type="PANTHER" id="PTHR30193:SF37">
    <property type="entry name" value="INNER MEMBRANE ABC TRANSPORTER PERMEASE PROTEIN YCJO"/>
    <property type="match status" value="1"/>
</dbReference>
<organism evidence="9 10">
    <name type="scientific">Microbacterium faecale</name>
    <dbReference type="NCBI Taxonomy" id="1804630"/>
    <lineage>
        <taxon>Bacteria</taxon>
        <taxon>Bacillati</taxon>
        <taxon>Actinomycetota</taxon>
        <taxon>Actinomycetes</taxon>
        <taxon>Micrococcales</taxon>
        <taxon>Microbacteriaceae</taxon>
        <taxon>Microbacterium</taxon>
    </lineage>
</organism>
<evidence type="ECO:0000256" key="4">
    <source>
        <dbReference type="ARBA" id="ARBA00022692"/>
    </source>
</evidence>
<dbReference type="PANTHER" id="PTHR30193">
    <property type="entry name" value="ABC TRANSPORTER PERMEASE PROTEIN"/>
    <property type="match status" value="1"/>
</dbReference>
<keyword evidence="3" id="KW-1003">Cell membrane</keyword>
<keyword evidence="10" id="KW-1185">Reference proteome</keyword>
<accession>A0A917DCF5</accession>
<evidence type="ECO:0000256" key="7">
    <source>
        <dbReference type="RuleBase" id="RU363032"/>
    </source>
</evidence>
<dbReference type="EMBL" id="BMHO01000001">
    <property type="protein sequence ID" value="GGD26439.1"/>
    <property type="molecule type" value="Genomic_DNA"/>
</dbReference>
<keyword evidence="4 7" id="KW-0812">Transmembrane</keyword>
<reference evidence="9" key="2">
    <citation type="submission" date="2020-09" db="EMBL/GenBank/DDBJ databases">
        <authorList>
            <person name="Sun Q."/>
            <person name="Zhou Y."/>
        </authorList>
    </citation>
    <scope>NUCLEOTIDE SEQUENCE</scope>
    <source>
        <strain evidence="9">CGMCC 1.15152</strain>
    </source>
</reference>
<dbReference type="SUPFAM" id="SSF161098">
    <property type="entry name" value="MetI-like"/>
    <property type="match status" value="1"/>
</dbReference>
<sequence>MTTSATEIVTVPRRRRGRGPAGTRPRSGGLLSFGHWWWALPGIVLVFGVHYAANAVGGFFAFTDWSGIGSFNMIGFDNFVRIFRDPSKILALGNSLFLAFGSVIASNVLALALAVGLNRILKTRYVLRTLFFMPTVLSPLAVSYIWKFIYEFDGPLNGLLAMIGLDGLVRPWLADPSLAIWMILIVIVWQNIGFALVIYMAGLASVPVEVEEAAAIDGANLWQRFWNIVLPSIRPAIAIATTLGIVNGLRIFDHIMALTGGGPADATQTLATEMYKQAFSLGNFGYGAALALLLTIVILFFAVLQQRATRGPKEV</sequence>
<gene>
    <name evidence="9" type="primary">msmF</name>
    <name evidence="9" type="ORF">GCM10010915_03130</name>
</gene>
<keyword evidence="5 7" id="KW-1133">Transmembrane helix</keyword>
<feature type="transmembrane region" description="Helical" evidence="7">
    <location>
        <begin position="129"/>
        <end position="149"/>
    </location>
</feature>
<dbReference type="RefSeq" id="WP_188710573.1">
    <property type="nucleotide sequence ID" value="NZ_BMHO01000001.1"/>
</dbReference>
<keyword evidence="2 7" id="KW-0813">Transport</keyword>
<dbReference type="Gene3D" id="1.10.3720.10">
    <property type="entry name" value="MetI-like"/>
    <property type="match status" value="1"/>
</dbReference>
<reference evidence="9" key="1">
    <citation type="journal article" date="2014" name="Int. J. Syst. Evol. Microbiol.">
        <title>Complete genome sequence of Corynebacterium casei LMG S-19264T (=DSM 44701T), isolated from a smear-ripened cheese.</title>
        <authorList>
            <consortium name="US DOE Joint Genome Institute (JGI-PGF)"/>
            <person name="Walter F."/>
            <person name="Albersmeier A."/>
            <person name="Kalinowski J."/>
            <person name="Ruckert C."/>
        </authorList>
    </citation>
    <scope>NUCLEOTIDE SEQUENCE</scope>
    <source>
        <strain evidence="9">CGMCC 1.15152</strain>
    </source>
</reference>
<evidence type="ECO:0000259" key="8">
    <source>
        <dbReference type="PROSITE" id="PS50928"/>
    </source>
</evidence>
<dbReference type="InterPro" id="IPR035906">
    <property type="entry name" value="MetI-like_sf"/>
</dbReference>
<keyword evidence="6 7" id="KW-0472">Membrane</keyword>
<evidence type="ECO:0000256" key="1">
    <source>
        <dbReference type="ARBA" id="ARBA00004651"/>
    </source>
</evidence>
<evidence type="ECO:0000256" key="2">
    <source>
        <dbReference type="ARBA" id="ARBA00022448"/>
    </source>
</evidence>
<evidence type="ECO:0000256" key="6">
    <source>
        <dbReference type="ARBA" id="ARBA00023136"/>
    </source>
</evidence>